<dbReference type="InterPro" id="IPR036890">
    <property type="entry name" value="HATPase_C_sf"/>
</dbReference>
<dbReference type="Gene3D" id="1.20.5.1930">
    <property type="match status" value="1"/>
</dbReference>
<dbReference type="InterPro" id="IPR011712">
    <property type="entry name" value="Sig_transdc_His_kin_sub3_dim/P"/>
</dbReference>
<feature type="transmembrane region" description="Helical" evidence="9">
    <location>
        <begin position="38"/>
        <end position="63"/>
    </location>
</feature>
<dbReference type="EC" id="2.7.13.3" evidence="2"/>
<keyword evidence="7" id="KW-0067">ATP-binding</keyword>
<feature type="domain" description="Signal transduction histidine kinase subgroup 3 dimerisation and phosphoacceptor" evidence="10">
    <location>
        <begin position="159"/>
        <end position="225"/>
    </location>
</feature>
<reference evidence="11 12" key="1">
    <citation type="submission" date="2016-06" db="EMBL/GenBank/DDBJ databases">
        <authorList>
            <person name="Kjaerup R.B."/>
            <person name="Dalgaard T.S."/>
            <person name="Juul-Madsen H.R."/>
        </authorList>
    </citation>
    <scope>NUCLEOTIDE SEQUENCE [LARGE SCALE GENOMIC DNA]</scope>
    <source>
        <strain evidence="11 12">373-A1</strain>
    </source>
</reference>
<proteinExistence type="predicted"/>
<dbReference type="Proteomes" id="UP000092714">
    <property type="component" value="Unassembled WGS sequence"/>
</dbReference>
<keyword evidence="9" id="KW-0812">Transmembrane</keyword>
<keyword evidence="4" id="KW-0808">Transferase</keyword>
<evidence type="ECO:0000256" key="2">
    <source>
        <dbReference type="ARBA" id="ARBA00012438"/>
    </source>
</evidence>
<dbReference type="GeneID" id="42776236"/>
<evidence type="ECO:0000256" key="9">
    <source>
        <dbReference type="SAM" id="Phobius"/>
    </source>
</evidence>
<dbReference type="RefSeq" id="WP_027098413.1">
    <property type="nucleotide sequence ID" value="NZ_CABJAZ010000002.1"/>
</dbReference>
<dbReference type="InterPro" id="IPR050482">
    <property type="entry name" value="Sensor_HK_TwoCompSys"/>
</dbReference>
<evidence type="ECO:0000313" key="12">
    <source>
        <dbReference type="Proteomes" id="UP000092714"/>
    </source>
</evidence>
<dbReference type="GO" id="GO:0016020">
    <property type="term" value="C:membrane"/>
    <property type="evidence" value="ECO:0007669"/>
    <property type="project" value="InterPro"/>
</dbReference>
<dbReference type="PANTHER" id="PTHR24421">
    <property type="entry name" value="NITRATE/NITRITE SENSOR PROTEIN NARX-RELATED"/>
    <property type="match status" value="1"/>
</dbReference>
<keyword evidence="3" id="KW-0597">Phosphoprotein</keyword>
<evidence type="ECO:0000256" key="7">
    <source>
        <dbReference type="ARBA" id="ARBA00022840"/>
    </source>
</evidence>
<comment type="caution">
    <text evidence="11">The sequence shown here is derived from an EMBL/GenBank/DDBJ whole genome shotgun (WGS) entry which is preliminary data.</text>
</comment>
<accession>A0A174V8J5</accession>
<evidence type="ECO:0000256" key="5">
    <source>
        <dbReference type="ARBA" id="ARBA00022741"/>
    </source>
</evidence>
<comment type="catalytic activity">
    <reaction evidence="1">
        <text>ATP + protein L-histidine = ADP + protein N-phospho-L-histidine.</text>
        <dbReference type="EC" id="2.7.13.3"/>
    </reaction>
</comment>
<organism evidence="11 12">
    <name type="scientific">Clostridium paraputrificum</name>
    <dbReference type="NCBI Taxonomy" id="29363"/>
    <lineage>
        <taxon>Bacteria</taxon>
        <taxon>Bacillati</taxon>
        <taxon>Bacillota</taxon>
        <taxon>Clostridia</taxon>
        <taxon>Eubacteriales</taxon>
        <taxon>Clostridiaceae</taxon>
        <taxon>Clostridium</taxon>
    </lineage>
</organism>
<evidence type="ECO:0000313" key="11">
    <source>
        <dbReference type="EMBL" id="OBY11487.1"/>
    </source>
</evidence>
<evidence type="ECO:0000259" key="10">
    <source>
        <dbReference type="Pfam" id="PF07730"/>
    </source>
</evidence>
<keyword evidence="9" id="KW-1133">Transmembrane helix</keyword>
<sequence length="353" mass="40408">MNSLNNMDKPWLNVSIILSIIILSMLSYLLPKRLRKKIYFINIIFSAVVTIYINKIIIILFAFTLAEYLSIEKKVYYNCLFIIPTSILFTYKNNLCVELTSIIALSVYALIYGKKQEERLEFLEKEWDQNRRINSELSLKMKSREKFIEQEKISAKLQERNEISGAMHDKIGHTLAGALLQLEALGIILKNDGNEKAVGIIKNVTNLLRNGMDDIRATLRSIKPPIEELGVNKIKLLLQNKLKDTSFKYILTSEGNLDLISRRQWEIIIEGIRELSTNSLKYSKGNKIKVNIEVLNKYIKVEVSDDGIGSNKIIKGMGLQSLEERMLNLQGNLILDGSRGFTAIMIFKEEGEL</sequence>
<dbReference type="GO" id="GO:0000155">
    <property type="term" value="F:phosphorelay sensor kinase activity"/>
    <property type="evidence" value="ECO:0007669"/>
    <property type="project" value="InterPro"/>
</dbReference>
<dbReference type="GO" id="GO:0046983">
    <property type="term" value="F:protein dimerization activity"/>
    <property type="evidence" value="ECO:0007669"/>
    <property type="project" value="InterPro"/>
</dbReference>
<keyword evidence="6" id="KW-0418">Kinase</keyword>
<gene>
    <name evidence="11" type="ORF">CP373A1_05925</name>
</gene>
<feature type="transmembrane region" description="Helical" evidence="9">
    <location>
        <begin position="12"/>
        <end position="31"/>
    </location>
</feature>
<dbReference type="SUPFAM" id="SSF55874">
    <property type="entry name" value="ATPase domain of HSP90 chaperone/DNA topoisomerase II/histidine kinase"/>
    <property type="match status" value="1"/>
</dbReference>
<dbReference type="AlphaFoldDB" id="A0A174V8J5"/>
<evidence type="ECO:0000256" key="8">
    <source>
        <dbReference type="ARBA" id="ARBA00023012"/>
    </source>
</evidence>
<keyword evidence="9" id="KW-0472">Membrane</keyword>
<keyword evidence="5" id="KW-0547">Nucleotide-binding</keyword>
<keyword evidence="12" id="KW-1185">Reference proteome</keyword>
<name>A0A174V8J5_9CLOT</name>
<evidence type="ECO:0000256" key="3">
    <source>
        <dbReference type="ARBA" id="ARBA00022553"/>
    </source>
</evidence>
<dbReference type="OrthoDB" id="9781904at2"/>
<keyword evidence="8" id="KW-0902">Two-component regulatory system</keyword>
<protein>
    <recommendedName>
        <fullName evidence="2">histidine kinase</fullName>
        <ecNumber evidence="2">2.7.13.3</ecNumber>
    </recommendedName>
</protein>
<evidence type="ECO:0000256" key="6">
    <source>
        <dbReference type="ARBA" id="ARBA00022777"/>
    </source>
</evidence>
<dbReference type="PANTHER" id="PTHR24421:SF10">
    <property type="entry name" value="NITRATE_NITRITE SENSOR PROTEIN NARQ"/>
    <property type="match status" value="1"/>
</dbReference>
<dbReference type="EMBL" id="MAPZ01000014">
    <property type="protein sequence ID" value="OBY11487.1"/>
    <property type="molecule type" value="Genomic_DNA"/>
</dbReference>
<dbReference type="GO" id="GO:0005524">
    <property type="term" value="F:ATP binding"/>
    <property type="evidence" value="ECO:0007669"/>
    <property type="project" value="UniProtKB-KW"/>
</dbReference>
<dbReference type="eggNOG" id="COG4585">
    <property type="taxonomic scope" value="Bacteria"/>
</dbReference>
<evidence type="ECO:0000256" key="1">
    <source>
        <dbReference type="ARBA" id="ARBA00000085"/>
    </source>
</evidence>
<dbReference type="Pfam" id="PF07730">
    <property type="entry name" value="HisKA_3"/>
    <property type="match status" value="1"/>
</dbReference>
<dbReference type="Gene3D" id="3.30.565.10">
    <property type="entry name" value="Histidine kinase-like ATPase, C-terminal domain"/>
    <property type="match status" value="1"/>
</dbReference>
<evidence type="ECO:0000256" key="4">
    <source>
        <dbReference type="ARBA" id="ARBA00022679"/>
    </source>
</evidence>